<reference evidence="2 4" key="1">
    <citation type="journal article" date="2014" name="BMC Genomics">
        <title>Genome sequence of Anopheles sinensis provides insight into genetics basis of mosquito competence for malaria parasites.</title>
        <authorList>
            <person name="Zhou D."/>
            <person name="Zhang D."/>
            <person name="Ding G."/>
            <person name="Shi L."/>
            <person name="Hou Q."/>
            <person name="Ye Y."/>
            <person name="Xu Y."/>
            <person name="Zhou H."/>
            <person name="Xiong C."/>
            <person name="Li S."/>
            <person name="Yu J."/>
            <person name="Hong S."/>
            <person name="Yu X."/>
            <person name="Zou P."/>
            <person name="Chen C."/>
            <person name="Chang X."/>
            <person name="Wang W."/>
            <person name="Lv Y."/>
            <person name="Sun Y."/>
            <person name="Ma L."/>
            <person name="Shen B."/>
            <person name="Zhu C."/>
        </authorList>
    </citation>
    <scope>NUCLEOTIDE SEQUENCE [LARGE SCALE GENOMIC DNA]</scope>
</reference>
<evidence type="ECO:0000313" key="4">
    <source>
        <dbReference type="Proteomes" id="UP000030765"/>
    </source>
</evidence>
<dbReference type="EnsemblMetazoa" id="ASIC021396-RA">
    <property type="protein sequence ID" value="ASIC021396-PA"/>
    <property type="gene ID" value="ASIC021396"/>
</dbReference>
<feature type="region of interest" description="Disordered" evidence="1">
    <location>
        <begin position="23"/>
        <end position="58"/>
    </location>
</feature>
<feature type="compositionally biased region" description="Basic and acidic residues" evidence="1">
    <location>
        <begin position="23"/>
        <end position="32"/>
    </location>
</feature>
<evidence type="ECO:0000313" key="3">
    <source>
        <dbReference type="EnsemblMetazoa" id="ASIC021396-PA"/>
    </source>
</evidence>
<sequence length="222" mass="24919">MRHIGFDEMMGSIRFYHLVREDTDESKTENSGKEPVFGSKHSESDREPPKTSDSDRTPLCRWESWKNRAYRAYGNATYGVRSLCWKCKVCTVRVPIFPQCASVSVPARYDPGRSASRHPPSRPGPANAMSRPDLVLLHHYDDDDEEEDDGDDGDDGDGGRREGDAGHEQEAEAHGSSVPTFEEGGGSCGGLRQTRAAPFIAYSCYDDYCDDYQCQWRVVDYC</sequence>
<evidence type="ECO:0000313" key="2">
    <source>
        <dbReference type="EMBL" id="KFB53103.1"/>
    </source>
</evidence>
<reference evidence="3" key="2">
    <citation type="submission" date="2020-05" db="UniProtKB">
        <authorList>
            <consortium name="EnsemblMetazoa"/>
        </authorList>
    </citation>
    <scope>IDENTIFICATION</scope>
</reference>
<feature type="compositionally biased region" description="Basic and acidic residues" evidence="1">
    <location>
        <begin position="157"/>
        <end position="173"/>
    </location>
</feature>
<feature type="region of interest" description="Disordered" evidence="1">
    <location>
        <begin position="142"/>
        <end position="187"/>
    </location>
</feature>
<protein>
    <submittedName>
        <fullName evidence="2 3">Uncharacterized protein</fullName>
    </submittedName>
</protein>
<proteinExistence type="predicted"/>
<dbReference type="EMBL" id="ATLV01026423">
    <property type="status" value="NOT_ANNOTATED_CDS"/>
    <property type="molecule type" value="Genomic_DNA"/>
</dbReference>
<dbReference type="EMBL" id="KE525413">
    <property type="protein sequence ID" value="KFB53103.1"/>
    <property type="molecule type" value="Genomic_DNA"/>
</dbReference>
<name>A0A084WSA9_ANOSI</name>
<organism evidence="2">
    <name type="scientific">Anopheles sinensis</name>
    <name type="common">Mosquito</name>
    <dbReference type="NCBI Taxonomy" id="74873"/>
    <lineage>
        <taxon>Eukaryota</taxon>
        <taxon>Metazoa</taxon>
        <taxon>Ecdysozoa</taxon>
        <taxon>Arthropoda</taxon>
        <taxon>Hexapoda</taxon>
        <taxon>Insecta</taxon>
        <taxon>Pterygota</taxon>
        <taxon>Neoptera</taxon>
        <taxon>Endopterygota</taxon>
        <taxon>Diptera</taxon>
        <taxon>Nematocera</taxon>
        <taxon>Culicoidea</taxon>
        <taxon>Culicidae</taxon>
        <taxon>Anophelinae</taxon>
        <taxon>Anopheles</taxon>
    </lineage>
</organism>
<evidence type="ECO:0000256" key="1">
    <source>
        <dbReference type="SAM" id="MobiDB-lite"/>
    </source>
</evidence>
<feature type="compositionally biased region" description="Basic and acidic residues" evidence="1">
    <location>
        <begin position="40"/>
        <end position="58"/>
    </location>
</feature>
<keyword evidence="4" id="KW-1185">Reference proteome</keyword>
<feature type="compositionally biased region" description="Acidic residues" evidence="1">
    <location>
        <begin position="142"/>
        <end position="156"/>
    </location>
</feature>
<accession>A0A084WSA9</accession>
<dbReference type="VEuPathDB" id="VectorBase:ASIC021396"/>
<dbReference type="Proteomes" id="UP000030765">
    <property type="component" value="Unassembled WGS sequence"/>
</dbReference>
<gene>
    <name evidence="2" type="ORF">ZHAS_00021396</name>
</gene>
<dbReference type="AlphaFoldDB" id="A0A084WSA9"/>
<feature type="region of interest" description="Disordered" evidence="1">
    <location>
        <begin position="111"/>
        <end position="130"/>
    </location>
</feature>